<name>A0A7R9DD06_TIMCR</name>
<reference evidence="1" key="1">
    <citation type="submission" date="2020-11" db="EMBL/GenBank/DDBJ databases">
        <authorList>
            <person name="Tran Van P."/>
        </authorList>
    </citation>
    <scope>NUCLEOTIDE SEQUENCE</scope>
</reference>
<sequence length="142" mass="16074">MEQGCWRTGRYRGIDAEEEEEVGLLERQSPKKPQPAGHLLVFWFFLVAEGYITQVRLKTGSSGVPRTVARTCKLFPCPAMPHSRPENEKMSGESSLFGELMFPFSNPGPYSQSYNVLVICRDHPAPVTGSRRLYSLETKEKH</sequence>
<accession>A0A7R9DD06</accession>
<protein>
    <submittedName>
        <fullName evidence="1">Uncharacterized protein</fullName>
    </submittedName>
</protein>
<dbReference type="AlphaFoldDB" id="A0A7R9DD06"/>
<gene>
    <name evidence="1" type="ORF">TCEB3V08_LOCUS10752</name>
</gene>
<proteinExistence type="predicted"/>
<organism evidence="1">
    <name type="scientific">Timema cristinae</name>
    <name type="common">Walking stick</name>
    <dbReference type="NCBI Taxonomy" id="61476"/>
    <lineage>
        <taxon>Eukaryota</taxon>
        <taxon>Metazoa</taxon>
        <taxon>Ecdysozoa</taxon>
        <taxon>Arthropoda</taxon>
        <taxon>Hexapoda</taxon>
        <taxon>Insecta</taxon>
        <taxon>Pterygota</taxon>
        <taxon>Neoptera</taxon>
        <taxon>Polyneoptera</taxon>
        <taxon>Phasmatodea</taxon>
        <taxon>Timematodea</taxon>
        <taxon>Timematoidea</taxon>
        <taxon>Timematidae</taxon>
        <taxon>Timema</taxon>
    </lineage>
</organism>
<dbReference type="EMBL" id="OC321973">
    <property type="protein sequence ID" value="CAD7411016.1"/>
    <property type="molecule type" value="Genomic_DNA"/>
</dbReference>
<evidence type="ECO:0000313" key="1">
    <source>
        <dbReference type="EMBL" id="CAD7411016.1"/>
    </source>
</evidence>